<sequence length="216" mass="23699">MLYRWPDEEKKQQNGAKSETHQSGKTGDEKPAVGQGFETCICVCVQDMPSRAPNGRVADKYCAEVGHVDDQTGPAGGNAVEVCQAGSFVRRDLSTSCSRITAAVFRASLIYVWNSGACVQRDKQDISSQCVSYEVTIHRLDCLYKARQDAPTAICVEQTNKQTDIMQVLAGYDHDRGCARCFSSPSRRKTRPNKPSDKADGHKRATQHLIGRQAGA</sequence>
<dbReference type="Proteomes" id="UP000241462">
    <property type="component" value="Unassembled WGS sequence"/>
</dbReference>
<evidence type="ECO:0000313" key="2">
    <source>
        <dbReference type="EMBL" id="PSS05132.1"/>
    </source>
</evidence>
<evidence type="ECO:0000256" key="1">
    <source>
        <dbReference type="SAM" id="MobiDB-lite"/>
    </source>
</evidence>
<protein>
    <submittedName>
        <fullName evidence="2">Uncharacterized protein</fullName>
    </submittedName>
</protein>
<dbReference type="InParanoid" id="A0A2T3AN90"/>
<organism evidence="2 3">
    <name type="scientific">Coniella lustricola</name>
    <dbReference type="NCBI Taxonomy" id="2025994"/>
    <lineage>
        <taxon>Eukaryota</taxon>
        <taxon>Fungi</taxon>
        <taxon>Dikarya</taxon>
        <taxon>Ascomycota</taxon>
        <taxon>Pezizomycotina</taxon>
        <taxon>Sordariomycetes</taxon>
        <taxon>Sordariomycetidae</taxon>
        <taxon>Diaporthales</taxon>
        <taxon>Schizoparmaceae</taxon>
        <taxon>Coniella</taxon>
    </lineage>
</organism>
<keyword evidence="3" id="KW-1185">Reference proteome</keyword>
<dbReference type="EMBL" id="KZ678372">
    <property type="protein sequence ID" value="PSS05132.1"/>
    <property type="molecule type" value="Genomic_DNA"/>
</dbReference>
<gene>
    <name evidence="2" type="ORF">BD289DRAFT_388</name>
</gene>
<accession>A0A2T3AN90</accession>
<feature type="region of interest" description="Disordered" evidence="1">
    <location>
        <begin position="1"/>
        <end position="30"/>
    </location>
</feature>
<proteinExistence type="predicted"/>
<dbReference type="AlphaFoldDB" id="A0A2T3AN90"/>
<name>A0A2T3AN90_9PEZI</name>
<feature type="region of interest" description="Disordered" evidence="1">
    <location>
        <begin position="183"/>
        <end position="216"/>
    </location>
</feature>
<reference evidence="2 3" key="1">
    <citation type="journal article" date="2018" name="Mycol. Prog.">
        <title>Coniella lustricola, a new species from submerged detritus.</title>
        <authorList>
            <person name="Raudabaugh D.B."/>
            <person name="Iturriaga T."/>
            <person name="Carver A."/>
            <person name="Mondo S."/>
            <person name="Pangilinan J."/>
            <person name="Lipzen A."/>
            <person name="He G."/>
            <person name="Amirebrahimi M."/>
            <person name="Grigoriev I.V."/>
            <person name="Miller A.N."/>
        </authorList>
    </citation>
    <scope>NUCLEOTIDE SEQUENCE [LARGE SCALE GENOMIC DNA]</scope>
    <source>
        <strain evidence="2 3">B22-T-1</strain>
    </source>
</reference>
<feature type="compositionally biased region" description="Basic and acidic residues" evidence="1">
    <location>
        <begin position="194"/>
        <end position="203"/>
    </location>
</feature>
<evidence type="ECO:0000313" key="3">
    <source>
        <dbReference type="Proteomes" id="UP000241462"/>
    </source>
</evidence>